<dbReference type="GO" id="GO:0016020">
    <property type="term" value="C:membrane"/>
    <property type="evidence" value="ECO:0007669"/>
    <property type="project" value="UniProtKB-SubCell"/>
</dbReference>
<dbReference type="OrthoDB" id="3745966at2"/>
<protein>
    <submittedName>
        <fullName evidence="7">ABC-2 type transport system permease protein</fullName>
    </submittedName>
</protein>
<evidence type="ECO:0000256" key="4">
    <source>
        <dbReference type="ARBA" id="ARBA00023136"/>
    </source>
</evidence>
<feature type="domain" description="ABC-2 type transporter transmembrane" evidence="6">
    <location>
        <begin position="26"/>
        <end position="213"/>
    </location>
</feature>
<feature type="transmembrane region" description="Helical" evidence="5">
    <location>
        <begin position="233"/>
        <end position="252"/>
    </location>
</feature>
<dbReference type="Pfam" id="PF01061">
    <property type="entry name" value="ABC2_membrane"/>
    <property type="match status" value="1"/>
</dbReference>
<dbReference type="Proteomes" id="UP000199671">
    <property type="component" value="Unassembled WGS sequence"/>
</dbReference>
<keyword evidence="4 5" id="KW-0472">Membrane</keyword>
<feature type="transmembrane region" description="Helical" evidence="5">
    <location>
        <begin position="66"/>
        <end position="87"/>
    </location>
</feature>
<feature type="transmembrane region" description="Helical" evidence="5">
    <location>
        <begin position="178"/>
        <end position="196"/>
    </location>
</feature>
<evidence type="ECO:0000256" key="5">
    <source>
        <dbReference type="SAM" id="Phobius"/>
    </source>
</evidence>
<dbReference type="InterPro" id="IPR051784">
    <property type="entry name" value="Nod_factor_ABC_transporter"/>
</dbReference>
<dbReference type="EMBL" id="FNHU01000008">
    <property type="protein sequence ID" value="SDM88131.1"/>
    <property type="molecule type" value="Genomic_DNA"/>
</dbReference>
<feature type="transmembrane region" description="Helical" evidence="5">
    <location>
        <begin position="113"/>
        <end position="138"/>
    </location>
</feature>
<gene>
    <name evidence="7" type="ORF">SAMN04487766_10853</name>
</gene>
<name>A0A1G9WV09_9ACTO</name>
<dbReference type="InterPro" id="IPR013525">
    <property type="entry name" value="ABC2_TM"/>
</dbReference>
<feature type="transmembrane region" description="Helical" evidence="5">
    <location>
        <begin position="150"/>
        <end position="172"/>
    </location>
</feature>
<evidence type="ECO:0000313" key="8">
    <source>
        <dbReference type="Proteomes" id="UP000199671"/>
    </source>
</evidence>
<evidence type="ECO:0000256" key="2">
    <source>
        <dbReference type="ARBA" id="ARBA00022692"/>
    </source>
</evidence>
<evidence type="ECO:0000313" key="7">
    <source>
        <dbReference type="EMBL" id="SDM88131.1"/>
    </source>
</evidence>
<keyword evidence="2 5" id="KW-0812">Transmembrane</keyword>
<dbReference type="AlphaFoldDB" id="A0A1G9WV09"/>
<dbReference type="RefSeq" id="WP_092610628.1">
    <property type="nucleotide sequence ID" value="NZ_FNHU01000008.1"/>
</dbReference>
<dbReference type="PANTHER" id="PTHR43229">
    <property type="entry name" value="NODULATION PROTEIN J"/>
    <property type="match status" value="1"/>
</dbReference>
<evidence type="ECO:0000259" key="6">
    <source>
        <dbReference type="Pfam" id="PF01061"/>
    </source>
</evidence>
<reference evidence="7 8" key="1">
    <citation type="submission" date="2016-10" db="EMBL/GenBank/DDBJ databases">
        <authorList>
            <person name="de Groot N.N."/>
        </authorList>
    </citation>
    <scope>NUCLEOTIDE SEQUENCE [LARGE SCALE GENOMIC DNA]</scope>
    <source>
        <strain evidence="7 8">KPR-7B</strain>
    </source>
</reference>
<dbReference type="GO" id="GO:0140359">
    <property type="term" value="F:ABC-type transporter activity"/>
    <property type="evidence" value="ECO:0007669"/>
    <property type="project" value="InterPro"/>
</dbReference>
<dbReference type="PANTHER" id="PTHR43229:SF2">
    <property type="entry name" value="NODULATION PROTEIN J"/>
    <property type="match status" value="1"/>
</dbReference>
<organism evidence="7 8">
    <name type="scientific">Actinomyces ruminicola</name>
    <dbReference type="NCBI Taxonomy" id="332524"/>
    <lineage>
        <taxon>Bacteria</taxon>
        <taxon>Bacillati</taxon>
        <taxon>Actinomycetota</taxon>
        <taxon>Actinomycetes</taxon>
        <taxon>Actinomycetales</taxon>
        <taxon>Actinomycetaceae</taxon>
        <taxon>Actinomyces</taxon>
    </lineage>
</organism>
<keyword evidence="3 5" id="KW-1133">Transmembrane helix</keyword>
<evidence type="ECO:0000256" key="3">
    <source>
        <dbReference type="ARBA" id="ARBA00022989"/>
    </source>
</evidence>
<comment type="subcellular location">
    <subcellularLocation>
        <location evidence="1">Membrane</location>
        <topology evidence="1">Multi-pass membrane protein</topology>
    </subcellularLocation>
</comment>
<proteinExistence type="predicted"/>
<evidence type="ECO:0000256" key="1">
    <source>
        <dbReference type="ARBA" id="ARBA00004141"/>
    </source>
</evidence>
<accession>A0A1G9WV09</accession>
<feature type="transmembrane region" description="Helical" evidence="5">
    <location>
        <begin position="36"/>
        <end position="54"/>
    </location>
</feature>
<sequence>MTTGADNDVQVNLQSPTRLAWEWTRLELATWLKEPTAVILNIAYPLIMLMFFFVSPMNIQSDPELALSLIGYLSLVGVLMVCTNFPATGVPEARESDFYLFSRTLPTGPGPRLAGWIAAPIACALISAVGTFIIGVLVTAAQPTPSQAAVILGVALLLTLPITTLGLALGFLLSKKTALAVSLAVAFAMILFGGISGMPMPPWVDAVAELLPTGAAGGIISDYLNNRPLNPRNIAIILTWTTIAAVGSVTLYRRDEGRNFT</sequence>